<dbReference type="Gene3D" id="3.30.450.90">
    <property type="match status" value="1"/>
</dbReference>
<dbReference type="Pfam" id="PF00437">
    <property type="entry name" value="T2SSE"/>
    <property type="match status" value="1"/>
</dbReference>
<gene>
    <name evidence="5" type="ORF">NYP84_16935</name>
</gene>
<reference evidence="5" key="1">
    <citation type="submission" date="2022-07" db="EMBL/GenBank/DDBJ databases">
        <title>Genetic diversity of Erwinia pyrifoliae.</title>
        <authorList>
            <person name="Park D.S."/>
            <person name="Ham H."/>
        </authorList>
    </citation>
    <scope>NUCLEOTIDE SEQUENCE</scope>
    <source>
        <strain evidence="5">CP201486</strain>
    </source>
</reference>
<keyword evidence="6" id="KW-1185">Reference proteome</keyword>
<proteinExistence type="inferred from homology"/>
<dbReference type="EMBL" id="CP103445">
    <property type="protein sequence ID" value="UWS33248.1"/>
    <property type="molecule type" value="Genomic_DNA"/>
</dbReference>
<organism evidence="5 6">
    <name type="scientific">Erwinia pyrifoliae</name>
    <dbReference type="NCBI Taxonomy" id="79967"/>
    <lineage>
        <taxon>Bacteria</taxon>
        <taxon>Pseudomonadati</taxon>
        <taxon>Pseudomonadota</taxon>
        <taxon>Gammaproteobacteria</taxon>
        <taxon>Enterobacterales</taxon>
        <taxon>Erwiniaceae</taxon>
        <taxon>Erwinia</taxon>
    </lineage>
</organism>
<dbReference type="InterPro" id="IPR001482">
    <property type="entry name" value="T2SS/T4SS_dom"/>
</dbReference>
<dbReference type="PANTHER" id="PTHR30258">
    <property type="entry name" value="TYPE II SECRETION SYSTEM PROTEIN GSPE-RELATED"/>
    <property type="match status" value="1"/>
</dbReference>
<protein>
    <submittedName>
        <fullName evidence="5">ATPase, T2SS/T4P/T4SS family</fullName>
    </submittedName>
</protein>
<dbReference type="PROSITE" id="PS00662">
    <property type="entry name" value="T2SP_E"/>
    <property type="match status" value="1"/>
</dbReference>
<dbReference type="PANTHER" id="PTHR30258:SF1">
    <property type="entry name" value="PROTEIN TRANSPORT PROTEIN HOFB HOMOLOG"/>
    <property type="match status" value="1"/>
</dbReference>
<evidence type="ECO:0000256" key="3">
    <source>
        <dbReference type="ARBA" id="ARBA00022840"/>
    </source>
</evidence>
<keyword evidence="3" id="KW-0067">ATP-binding</keyword>
<dbReference type="InterPro" id="IPR027417">
    <property type="entry name" value="P-loop_NTPase"/>
</dbReference>
<evidence type="ECO:0000256" key="2">
    <source>
        <dbReference type="ARBA" id="ARBA00022741"/>
    </source>
</evidence>
<dbReference type="SUPFAM" id="SSF52540">
    <property type="entry name" value="P-loop containing nucleoside triphosphate hydrolases"/>
    <property type="match status" value="1"/>
</dbReference>
<feature type="domain" description="Bacterial type II secretion system protein E" evidence="4">
    <location>
        <begin position="289"/>
        <end position="303"/>
    </location>
</feature>
<dbReference type="Gene3D" id="3.40.50.300">
    <property type="entry name" value="P-loop containing nucleotide triphosphate hydrolases"/>
    <property type="match status" value="1"/>
</dbReference>
<dbReference type="GeneID" id="92235646"/>
<evidence type="ECO:0000313" key="5">
    <source>
        <dbReference type="EMBL" id="UWS33248.1"/>
    </source>
</evidence>
<sequence length="492" mass="54887">MSGYVYFDESQDRRPGVFFSQDHCHDPETQNALARLLRSMPEAEFQSIPLEELRALQKNGVHSGGKTEANSEQQARVVGFFRSAKRRNASDIHLLIGMNNVCIVQIRIHGELHTIAQLEKDEGMQLASTIIMSMCDVTEKSFNPNRAQDGRIRKEFVQDLNLFGARYAHTPAEFGLYVVMRILPDEGGNPPSLQDLGFLPPQQQLIHRMLSRPEGILIIAGPTGSGKSTSLRSFSELYLTRYGQHKRLLTLEDPPEGLISGAVQTPVIADKSDPLAVDFAWNRSISASLRLDPDAMIIGEIRDTNSLKSALIAAKSGHLVQTTLHANDAPGILARLTDTLDVPVAHIADPQIMIGLIAQRLVQVLCPHCKQHWQEVQSKLTAAQHQLLTRHCQVEKLYFRHKEGCTYCTAGVTGRRVIAEVIGPDVGFMTKYRHEGKLAARHYWVTELNGITRRQHLQTYLNEGLVDPLDADVQCPLDEDVLTLSVLNKRPV</sequence>
<evidence type="ECO:0000259" key="4">
    <source>
        <dbReference type="PROSITE" id="PS00662"/>
    </source>
</evidence>
<comment type="similarity">
    <text evidence="1">Belongs to the GSP E family.</text>
</comment>
<accession>A0ABY5X885</accession>
<evidence type="ECO:0000313" key="6">
    <source>
        <dbReference type="Proteomes" id="UP001058553"/>
    </source>
</evidence>
<evidence type="ECO:0000256" key="1">
    <source>
        <dbReference type="ARBA" id="ARBA00006611"/>
    </source>
</evidence>
<name>A0ABY5X885_ERWPY</name>
<dbReference type="Proteomes" id="UP001058553">
    <property type="component" value="Chromosome"/>
</dbReference>
<dbReference type="RefSeq" id="WP_012669425.1">
    <property type="nucleotide sequence ID" value="NZ_CP023567.1"/>
</dbReference>
<keyword evidence="2" id="KW-0547">Nucleotide-binding</keyword>